<feature type="binding site" evidence="6">
    <location>
        <begin position="94"/>
        <end position="97"/>
    </location>
    <ligand>
        <name>FMN</name>
        <dbReference type="ChEBI" id="CHEBI:58210"/>
    </ligand>
</feature>
<dbReference type="RefSeq" id="WP_089839141.1">
    <property type="nucleotide sequence ID" value="NZ_FOZL01000001.1"/>
</dbReference>
<dbReference type="PANTHER" id="PTHR43741">
    <property type="entry name" value="FMN-DEPENDENT NADH-AZOREDUCTASE 1"/>
    <property type="match status" value="1"/>
</dbReference>
<comment type="similarity">
    <text evidence="6">Belongs to the azoreductase type 1 family.</text>
</comment>
<keyword evidence="4 6" id="KW-0520">NAD</keyword>
<dbReference type="GO" id="GO:0009055">
    <property type="term" value="F:electron transfer activity"/>
    <property type="evidence" value="ECO:0007669"/>
    <property type="project" value="UniProtKB-UniRule"/>
</dbReference>
<dbReference type="GO" id="GO:0010181">
    <property type="term" value="F:FMN binding"/>
    <property type="evidence" value="ECO:0007669"/>
    <property type="project" value="UniProtKB-UniRule"/>
</dbReference>
<keyword evidence="9" id="KW-1185">Reference proteome</keyword>
<dbReference type="HAMAP" id="MF_01216">
    <property type="entry name" value="Azoreductase_type1"/>
    <property type="match status" value="1"/>
</dbReference>
<comment type="function">
    <text evidence="6">Quinone reductase that provides resistance to thiol-specific stress caused by electrophilic quinones.</text>
</comment>
<sequence length="200" mass="21235">MKILHLDSSVTGAQSVSRPLSKATTEQLVKSNPGAEVVYRDLVGEPLSHYTAVLRVHGADFVPVTDAEKLELTTGEEILAEFLASDLIVIGAPMYNFGIPSQLKAWVDLICVAGKTFSYTSEGPKGLCGAKKVILVSTRGGQYGEGSPYAPMDFQEKYLKGVLGFLGITDVTVVRAEGLARGGDVAKLAVESAYAEIAKL</sequence>
<comment type="function">
    <text evidence="6">Also exhibits azoreductase activity. Catalyzes the reductive cleavage of the azo bond in aromatic azo compounds to the corresponding amines.</text>
</comment>
<evidence type="ECO:0000313" key="8">
    <source>
        <dbReference type="EMBL" id="SFS12627.1"/>
    </source>
</evidence>
<evidence type="ECO:0000259" key="7">
    <source>
        <dbReference type="Pfam" id="PF02525"/>
    </source>
</evidence>
<comment type="subunit">
    <text evidence="6">Homodimer.</text>
</comment>
<gene>
    <name evidence="6" type="primary">azoR</name>
    <name evidence="8" type="ORF">SAMN05421771_2164</name>
</gene>
<reference evidence="8 9" key="1">
    <citation type="submission" date="2016-10" db="EMBL/GenBank/DDBJ databases">
        <authorList>
            <person name="de Groot N.N."/>
        </authorList>
    </citation>
    <scope>NUCLEOTIDE SEQUENCE [LARGE SCALE GENOMIC DNA]</scope>
    <source>
        <strain evidence="8 9">DSM 21001</strain>
    </source>
</reference>
<dbReference type="EC" id="1.7.1.17" evidence="6"/>
<keyword evidence="2 6" id="KW-0288">FMN</keyword>
<evidence type="ECO:0000256" key="6">
    <source>
        <dbReference type="HAMAP-Rule" id="MF_01216"/>
    </source>
</evidence>
<dbReference type="SUPFAM" id="SSF52218">
    <property type="entry name" value="Flavoproteins"/>
    <property type="match status" value="1"/>
</dbReference>
<evidence type="ECO:0000313" key="9">
    <source>
        <dbReference type="Proteomes" id="UP000199024"/>
    </source>
</evidence>
<name>A0A1I6MAG0_9BACT</name>
<dbReference type="EMBL" id="FOZL01000001">
    <property type="protein sequence ID" value="SFS12627.1"/>
    <property type="molecule type" value="Genomic_DNA"/>
</dbReference>
<dbReference type="EC" id="1.6.5.-" evidence="6"/>
<keyword evidence="3 6" id="KW-0560">Oxidoreductase</keyword>
<dbReference type="InterPro" id="IPR023048">
    <property type="entry name" value="NADH:quinone_OxRdtase_FMN_depd"/>
</dbReference>
<organism evidence="8 9">
    <name type="scientific">Granulicella pectinivorans</name>
    <dbReference type="NCBI Taxonomy" id="474950"/>
    <lineage>
        <taxon>Bacteria</taxon>
        <taxon>Pseudomonadati</taxon>
        <taxon>Acidobacteriota</taxon>
        <taxon>Terriglobia</taxon>
        <taxon>Terriglobales</taxon>
        <taxon>Acidobacteriaceae</taxon>
        <taxon>Granulicella</taxon>
    </lineage>
</organism>
<evidence type="ECO:0000256" key="5">
    <source>
        <dbReference type="ARBA" id="ARBA00048542"/>
    </source>
</evidence>
<keyword evidence="1 6" id="KW-0285">Flavoprotein</keyword>
<feature type="domain" description="Flavodoxin-like fold" evidence="7">
    <location>
        <begin position="1"/>
        <end position="199"/>
    </location>
</feature>
<evidence type="ECO:0000256" key="4">
    <source>
        <dbReference type="ARBA" id="ARBA00023027"/>
    </source>
</evidence>
<comment type="catalytic activity">
    <reaction evidence="6">
        <text>2 a quinone + NADH + H(+) = 2 a 1,4-benzosemiquinone + NAD(+)</text>
        <dbReference type="Rhea" id="RHEA:65952"/>
        <dbReference type="ChEBI" id="CHEBI:15378"/>
        <dbReference type="ChEBI" id="CHEBI:57540"/>
        <dbReference type="ChEBI" id="CHEBI:57945"/>
        <dbReference type="ChEBI" id="CHEBI:132124"/>
        <dbReference type="ChEBI" id="CHEBI:134225"/>
    </reaction>
</comment>
<comment type="catalytic activity">
    <reaction evidence="5">
        <text>N,N-dimethyl-1,4-phenylenediamine + anthranilate + 2 NAD(+) = 2-(4-dimethylaminophenyl)diazenylbenzoate + 2 NADH + 2 H(+)</text>
        <dbReference type="Rhea" id="RHEA:55872"/>
        <dbReference type="ChEBI" id="CHEBI:15378"/>
        <dbReference type="ChEBI" id="CHEBI:15783"/>
        <dbReference type="ChEBI" id="CHEBI:16567"/>
        <dbReference type="ChEBI" id="CHEBI:57540"/>
        <dbReference type="ChEBI" id="CHEBI:57945"/>
        <dbReference type="ChEBI" id="CHEBI:71579"/>
        <dbReference type="EC" id="1.7.1.17"/>
    </reaction>
    <physiologicalReaction direction="right-to-left" evidence="5">
        <dbReference type="Rhea" id="RHEA:55874"/>
    </physiologicalReaction>
</comment>
<dbReference type="GO" id="GO:0016655">
    <property type="term" value="F:oxidoreductase activity, acting on NAD(P)H, quinone or similar compound as acceptor"/>
    <property type="evidence" value="ECO:0007669"/>
    <property type="project" value="InterPro"/>
</dbReference>
<dbReference type="InterPro" id="IPR050104">
    <property type="entry name" value="FMN-dep_NADH:Q_OxRdtase_AzoR1"/>
</dbReference>
<evidence type="ECO:0000256" key="1">
    <source>
        <dbReference type="ARBA" id="ARBA00022630"/>
    </source>
</evidence>
<evidence type="ECO:0000256" key="2">
    <source>
        <dbReference type="ARBA" id="ARBA00022643"/>
    </source>
</evidence>
<comment type="cofactor">
    <cofactor evidence="6">
        <name>FMN</name>
        <dbReference type="ChEBI" id="CHEBI:58210"/>
    </cofactor>
    <text evidence="6">Binds 1 FMN per subunit.</text>
</comment>
<dbReference type="AlphaFoldDB" id="A0A1I6MAG0"/>
<feature type="binding site" evidence="6">
    <location>
        <begin position="15"/>
        <end position="17"/>
    </location>
    <ligand>
        <name>FMN</name>
        <dbReference type="ChEBI" id="CHEBI:58210"/>
    </ligand>
</feature>
<dbReference type="Pfam" id="PF02525">
    <property type="entry name" value="Flavodoxin_2"/>
    <property type="match status" value="1"/>
</dbReference>
<accession>A0A1I6MAG0</accession>
<dbReference type="OrthoDB" id="9805013at2"/>
<dbReference type="Gene3D" id="3.40.50.360">
    <property type="match status" value="1"/>
</dbReference>
<dbReference type="PANTHER" id="PTHR43741:SF4">
    <property type="entry name" value="FMN-DEPENDENT NADH:QUINONE OXIDOREDUCTASE"/>
    <property type="match status" value="1"/>
</dbReference>
<dbReference type="GO" id="GO:0016652">
    <property type="term" value="F:oxidoreductase activity, acting on NAD(P)H as acceptor"/>
    <property type="evidence" value="ECO:0007669"/>
    <property type="project" value="UniProtKB-UniRule"/>
</dbReference>
<feature type="binding site" evidence="6">
    <location>
        <begin position="138"/>
        <end position="141"/>
    </location>
    <ligand>
        <name>FMN</name>
        <dbReference type="ChEBI" id="CHEBI:58210"/>
    </ligand>
</feature>
<dbReference type="InterPro" id="IPR003680">
    <property type="entry name" value="Flavodoxin_fold"/>
</dbReference>
<protein>
    <recommendedName>
        <fullName evidence="6">FMN dependent NADH:quinone oxidoreductase</fullName>
        <ecNumber evidence="6">1.6.5.-</ecNumber>
    </recommendedName>
    <alternativeName>
        <fullName evidence="6">Azo-dye reductase</fullName>
    </alternativeName>
    <alternativeName>
        <fullName evidence="6">FMN-dependent NADH-azo compound oxidoreductase</fullName>
    </alternativeName>
    <alternativeName>
        <fullName evidence="6">FMN-dependent NADH-azoreductase</fullName>
        <ecNumber evidence="6">1.7.1.17</ecNumber>
    </alternativeName>
</protein>
<proteinExistence type="inferred from homology"/>
<dbReference type="Proteomes" id="UP000199024">
    <property type="component" value="Unassembled WGS sequence"/>
</dbReference>
<evidence type="ECO:0000256" key="3">
    <source>
        <dbReference type="ARBA" id="ARBA00023002"/>
    </source>
</evidence>
<feature type="binding site" evidence="6">
    <location>
        <position position="9"/>
    </location>
    <ligand>
        <name>FMN</name>
        <dbReference type="ChEBI" id="CHEBI:58210"/>
    </ligand>
</feature>
<dbReference type="InterPro" id="IPR029039">
    <property type="entry name" value="Flavoprotein-like_sf"/>
</dbReference>